<evidence type="ECO:0000313" key="9">
    <source>
        <dbReference type="Proteomes" id="UP001219525"/>
    </source>
</evidence>
<dbReference type="PANTHER" id="PTHR47338:SF5">
    <property type="entry name" value="ZN(II)2CYS6 TRANSCRIPTION FACTOR (EUROFUNG)"/>
    <property type="match status" value="1"/>
</dbReference>
<name>A0AAD6VBH4_9AGAR</name>
<dbReference type="InterPro" id="IPR036864">
    <property type="entry name" value="Zn2-C6_fun-type_DNA-bd_sf"/>
</dbReference>
<keyword evidence="9" id="KW-1185">Reference proteome</keyword>
<dbReference type="GO" id="GO:0005634">
    <property type="term" value="C:nucleus"/>
    <property type="evidence" value="ECO:0007669"/>
    <property type="project" value="UniProtKB-SubCell"/>
</dbReference>
<evidence type="ECO:0000256" key="4">
    <source>
        <dbReference type="ARBA" id="ARBA00023163"/>
    </source>
</evidence>
<dbReference type="CDD" id="cd00067">
    <property type="entry name" value="GAL4"/>
    <property type="match status" value="1"/>
</dbReference>
<evidence type="ECO:0000259" key="7">
    <source>
        <dbReference type="PROSITE" id="PS50048"/>
    </source>
</evidence>
<dbReference type="PROSITE" id="PS00463">
    <property type="entry name" value="ZN2_CY6_FUNGAL_1"/>
    <property type="match status" value="1"/>
</dbReference>
<dbReference type="EMBL" id="JARJCW010000034">
    <property type="protein sequence ID" value="KAJ7208204.1"/>
    <property type="molecule type" value="Genomic_DNA"/>
</dbReference>
<dbReference type="Pfam" id="PF00172">
    <property type="entry name" value="Zn_clus"/>
    <property type="match status" value="1"/>
</dbReference>
<reference evidence="8" key="1">
    <citation type="submission" date="2023-03" db="EMBL/GenBank/DDBJ databases">
        <title>Massive genome expansion in bonnet fungi (Mycena s.s.) driven by repeated elements and novel gene families across ecological guilds.</title>
        <authorList>
            <consortium name="Lawrence Berkeley National Laboratory"/>
            <person name="Harder C.B."/>
            <person name="Miyauchi S."/>
            <person name="Viragh M."/>
            <person name="Kuo A."/>
            <person name="Thoen E."/>
            <person name="Andreopoulos B."/>
            <person name="Lu D."/>
            <person name="Skrede I."/>
            <person name="Drula E."/>
            <person name="Henrissat B."/>
            <person name="Morin E."/>
            <person name="Kohler A."/>
            <person name="Barry K."/>
            <person name="LaButti K."/>
            <person name="Morin E."/>
            <person name="Salamov A."/>
            <person name="Lipzen A."/>
            <person name="Mereny Z."/>
            <person name="Hegedus B."/>
            <person name="Baldrian P."/>
            <person name="Stursova M."/>
            <person name="Weitz H."/>
            <person name="Taylor A."/>
            <person name="Grigoriev I.V."/>
            <person name="Nagy L.G."/>
            <person name="Martin F."/>
            <person name="Kauserud H."/>
        </authorList>
    </citation>
    <scope>NUCLEOTIDE SEQUENCE</scope>
    <source>
        <strain evidence="8">9144</strain>
    </source>
</reference>
<dbReference type="AlphaFoldDB" id="A0AAD6VBH4"/>
<feature type="domain" description="Zn(2)-C6 fungal-type" evidence="7">
    <location>
        <begin position="59"/>
        <end position="91"/>
    </location>
</feature>
<feature type="compositionally biased region" description="Pro residues" evidence="6">
    <location>
        <begin position="144"/>
        <end position="155"/>
    </location>
</feature>
<feature type="compositionally biased region" description="Low complexity" evidence="6">
    <location>
        <begin position="121"/>
        <end position="143"/>
    </location>
</feature>
<dbReference type="Gene3D" id="4.10.240.10">
    <property type="entry name" value="Zn(2)-C6 fungal-type DNA-binding domain"/>
    <property type="match status" value="1"/>
</dbReference>
<dbReference type="Proteomes" id="UP001219525">
    <property type="component" value="Unassembled WGS sequence"/>
</dbReference>
<gene>
    <name evidence="8" type="ORF">GGX14DRAFT_543424</name>
</gene>
<evidence type="ECO:0000256" key="6">
    <source>
        <dbReference type="SAM" id="MobiDB-lite"/>
    </source>
</evidence>
<comment type="caution">
    <text evidence="8">The sequence shown here is derived from an EMBL/GenBank/DDBJ whole genome shotgun (WGS) entry which is preliminary data.</text>
</comment>
<keyword evidence="2" id="KW-0479">Metal-binding</keyword>
<dbReference type="InterPro" id="IPR001138">
    <property type="entry name" value="Zn2Cys6_DnaBD"/>
</dbReference>
<feature type="region of interest" description="Disordered" evidence="6">
    <location>
        <begin position="95"/>
        <end position="161"/>
    </location>
</feature>
<accession>A0AAD6VBH4</accession>
<dbReference type="SMART" id="SM00066">
    <property type="entry name" value="GAL4"/>
    <property type="match status" value="1"/>
</dbReference>
<evidence type="ECO:0000256" key="1">
    <source>
        <dbReference type="ARBA" id="ARBA00004123"/>
    </source>
</evidence>
<keyword evidence="5" id="KW-0539">Nucleus</keyword>
<dbReference type="GO" id="GO:0008270">
    <property type="term" value="F:zinc ion binding"/>
    <property type="evidence" value="ECO:0007669"/>
    <property type="project" value="InterPro"/>
</dbReference>
<organism evidence="8 9">
    <name type="scientific">Mycena pura</name>
    <dbReference type="NCBI Taxonomy" id="153505"/>
    <lineage>
        <taxon>Eukaryota</taxon>
        <taxon>Fungi</taxon>
        <taxon>Dikarya</taxon>
        <taxon>Basidiomycota</taxon>
        <taxon>Agaricomycotina</taxon>
        <taxon>Agaricomycetes</taxon>
        <taxon>Agaricomycetidae</taxon>
        <taxon>Agaricales</taxon>
        <taxon>Marasmiineae</taxon>
        <taxon>Mycenaceae</taxon>
        <taxon>Mycena</taxon>
    </lineage>
</organism>
<proteinExistence type="predicted"/>
<sequence length="748" mass="80744">MQASGSASAGTSATRRGGNRNKRKEREDDDDDDEPTEPAPAGASPQRPPRRGNSMAVIACHQCRARKIRCDSTRPHCANCARRGEVATCLYDAAPKRRGPDRRPGTRQRRCKSRKADELPRGASSDADADAAARAGSPMLALPAPTPVLPPPEPASPAAARAPALRISTDDGVLRGIRPAPASSAPFSAASAYAYDAPFARSAGAAYDACADPGGEHPMFPAHPSAAVHAAQQSWWDAFLRSYPLRDIATELDFLYTEPAISLAYINPRFLLETLWHPMRRLALQPAFVLASLALAHLLRSSESGRGAAGREQAAFLRQSAQDALELAWRPPADDPGSEGAGGGGAPPWVDASLAEAALLLALYEASAHPAYHPDRLARALRLLDDVLAALGLTRLDAARPDACRFAHGAAPVVAAPPPPPAACTCLPPGTPPPSARLPWDPSWGVRALRDEECRRVVWGALSLATSFRAECMALRKPDACRALRMCDPANYLVLFPNELYDRSGGGGGRTDAARATHPKNTIWALYCRSMLLANFCGNVVGDGGPANPPQTRDERETEVEELNEAWNEAQAIQEALDAHVCNLHTAVAYLCRENVYNSQMIITQGLRDLQGFPAQNRPGPLFNRRQAEEWIYYENEVIKDVTMSIQYLPDARGHHLTQRPFAVTWFYHQLAICLLLWESDGSLGDVLQLAKQILVPLDVMTALWPCDLIQGQCAALRKRLAAHCHSAGLDPPPPLPPASVALPRHTS</sequence>
<dbReference type="PANTHER" id="PTHR47338">
    <property type="entry name" value="ZN(II)2CYS6 TRANSCRIPTION FACTOR (EUROFUNG)-RELATED"/>
    <property type="match status" value="1"/>
</dbReference>
<dbReference type="GO" id="GO:0000981">
    <property type="term" value="F:DNA-binding transcription factor activity, RNA polymerase II-specific"/>
    <property type="evidence" value="ECO:0007669"/>
    <property type="project" value="InterPro"/>
</dbReference>
<protein>
    <recommendedName>
        <fullName evidence="7">Zn(2)-C6 fungal-type domain-containing protein</fullName>
    </recommendedName>
</protein>
<evidence type="ECO:0000256" key="3">
    <source>
        <dbReference type="ARBA" id="ARBA00023015"/>
    </source>
</evidence>
<feature type="compositionally biased region" description="Low complexity" evidence="6">
    <location>
        <begin position="1"/>
        <end position="16"/>
    </location>
</feature>
<comment type="subcellular location">
    <subcellularLocation>
        <location evidence="1">Nucleus</location>
    </subcellularLocation>
</comment>
<evidence type="ECO:0000256" key="2">
    <source>
        <dbReference type="ARBA" id="ARBA00022723"/>
    </source>
</evidence>
<evidence type="ECO:0000313" key="8">
    <source>
        <dbReference type="EMBL" id="KAJ7208204.1"/>
    </source>
</evidence>
<feature type="compositionally biased region" description="Acidic residues" evidence="6">
    <location>
        <begin position="27"/>
        <end position="36"/>
    </location>
</feature>
<dbReference type="InterPro" id="IPR050815">
    <property type="entry name" value="TF_fung"/>
</dbReference>
<evidence type="ECO:0000256" key="5">
    <source>
        <dbReference type="ARBA" id="ARBA00023242"/>
    </source>
</evidence>
<keyword evidence="3" id="KW-0805">Transcription regulation</keyword>
<feature type="compositionally biased region" description="Basic residues" evidence="6">
    <location>
        <begin position="96"/>
        <end position="113"/>
    </location>
</feature>
<keyword evidence="4" id="KW-0804">Transcription</keyword>
<dbReference type="SUPFAM" id="SSF57701">
    <property type="entry name" value="Zn2/Cys6 DNA-binding domain"/>
    <property type="match status" value="1"/>
</dbReference>
<dbReference type="PROSITE" id="PS50048">
    <property type="entry name" value="ZN2_CY6_FUNGAL_2"/>
    <property type="match status" value="1"/>
</dbReference>
<feature type="region of interest" description="Disordered" evidence="6">
    <location>
        <begin position="1"/>
        <end position="53"/>
    </location>
</feature>